<dbReference type="GeneID" id="43644380"/>
<dbReference type="Proteomes" id="UP000325672">
    <property type="component" value="Unassembled WGS sequence"/>
</dbReference>
<dbReference type="RefSeq" id="XP_031912323.1">
    <property type="nucleotide sequence ID" value="XM_032060170.1"/>
</dbReference>
<evidence type="ECO:0000313" key="1">
    <source>
        <dbReference type="EMBL" id="KAE8136260.1"/>
    </source>
</evidence>
<protein>
    <submittedName>
        <fullName evidence="1">Uncharacterized protein</fullName>
    </submittedName>
</protein>
<proteinExistence type="predicted"/>
<dbReference type="AlphaFoldDB" id="A0A5N6SR70"/>
<sequence length="109" mass="12142">MCSQYFYKYDCGCTHPEGDVVYCAKRGTSCTGVRQQVRRREGYNCPAHGERPGDRGTSTIVFQICASRSTSSPAFDNTTVLRHSGSSSNFVFLKHFDVFKRSILEITGA</sequence>
<gene>
    <name evidence="1" type="ORF">BDV38DRAFT_284014</name>
</gene>
<name>A0A5N6SR70_ASPPS</name>
<evidence type="ECO:0000313" key="2">
    <source>
        <dbReference type="Proteomes" id="UP000325672"/>
    </source>
</evidence>
<accession>A0A5N6SR70</accession>
<reference evidence="1 2" key="1">
    <citation type="submission" date="2019-04" db="EMBL/GenBank/DDBJ databases">
        <title>Friends and foes A comparative genomics study of 23 Aspergillus species from section Flavi.</title>
        <authorList>
            <consortium name="DOE Joint Genome Institute"/>
            <person name="Kjaerbolling I."/>
            <person name="Vesth T."/>
            <person name="Frisvad J.C."/>
            <person name="Nybo J.L."/>
            <person name="Theobald S."/>
            <person name="Kildgaard S."/>
            <person name="Isbrandt T."/>
            <person name="Kuo A."/>
            <person name="Sato A."/>
            <person name="Lyhne E.K."/>
            <person name="Kogle M.E."/>
            <person name="Wiebenga A."/>
            <person name="Kun R.S."/>
            <person name="Lubbers R.J."/>
            <person name="Makela M.R."/>
            <person name="Barry K."/>
            <person name="Chovatia M."/>
            <person name="Clum A."/>
            <person name="Daum C."/>
            <person name="Haridas S."/>
            <person name="He G."/>
            <person name="LaButti K."/>
            <person name="Lipzen A."/>
            <person name="Mondo S."/>
            <person name="Riley R."/>
            <person name="Salamov A."/>
            <person name="Simmons B.A."/>
            <person name="Magnuson J.K."/>
            <person name="Henrissat B."/>
            <person name="Mortensen U.H."/>
            <person name="Larsen T.O."/>
            <person name="Devries R.P."/>
            <person name="Grigoriev I.V."/>
            <person name="Machida M."/>
            <person name="Baker S.E."/>
            <person name="Andersen M.R."/>
        </authorList>
    </citation>
    <scope>NUCLEOTIDE SEQUENCE [LARGE SCALE GENOMIC DNA]</scope>
    <source>
        <strain evidence="1 2">CBS 117625</strain>
    </source>
</reference>
<dbReference type="OrthoDB" id="4377802at2759"/>
<organism evidence="1 2">
    <name type="scientific">Aspergillus pseudotamarii</name>
    <dbReference type="NCBI Taxonomy" id="132259"/>
    <lineage>
        <taxon>Eukaryota</taxon>
        <taxon>Fungi</taxon>
        <taxon>Dikarya</taxon>
        <taxon>Ascomycota</taxon>
        <taxon>Pezizomycotina</taxon>
        <taxon>Eurotiomycetes</taxon>
        <taxon>Eurotiomycetidae</taxon>
        <taxon>Eurotiales</taxon>
        <taxon>Aspergillaceae</taxon>
        <taxon>Aspergillus</taxon>
        <taxon>Aspergillus subgen. Circumdati</taxon>
    </lineage>
</organism>
<keyword evidence="2" id="KW-1185">Reference proteome</keyword>
<dbReference type="EMBL" id="ML743585">
    <property type="protein sequence ID" value="KAE8136260.1"/>
    <property type="molecule type" value="Genomic_DNA"/>
</dbReference>